<dbReference type="GO" id="GO:0004497">
    <property type="term" value="F:monooxygenase activity"/>
    <property type="evidence" value="ECO:0007669"/>
    <property type="project" value="UniProtKB-KW"/>
</dbReference>
<evidence type="ECO:0000256" key="6">
    <source>
        <dbReference type="ARBA" id="ARBA00023002"/>
    </source>
</evidence>
<evidence type="ECO:0000256" key="7">
    <source>
        <dbReference type="ARBA" id="ARBA00023004"/>
    </source>
</evidence>
<evidence type="ECO:0000256" key="10">
    <source>
        <dbReference type="RuleBase" id="RU000461"/>
    </source>
</evidence>
<dbReference type="PANTHER" id="PTHR24305">
    <property type="entry name" value="CYTOCHROME P450"/>
    <property type="match status" value="1"/>
</dbReference>
<evidence type="ECO:0000256" key="5">
    <source>
        <dbReference type="ARBA" id="ARBA00022723"/>
    </source>
</evidence>
<feature type="binding site" description="axial binding residue" evidence="9">
    <location>
        <position position="483"/>
    </location>
    <ligand>
        <name>heme</name>
        <dbReference type="ChEBI" id="CHEBI:30413"/>
    </ligand>
    <ligandPart>
        <name>Fe</name>
        <dbReference type="ChEBI" id="CHEBI:18248"/>
    </ligandPart>
</feature>
<keyword evidence="11" id="KW-0812">Transmembrane</keyword>
<dbReference type="Gene3D" id="1.10.630.10">
    <property type="entry name" value="Cytochrome P450"/>
    <property type="match status" value="1"/>
</dbReference>
<dbReference type="InterPro" id="IPR036396">
    <property type="entry name" value="Cyt_P450_sf"/>
</dbReference>
<dbReference type="InterPro" id="IPR001128">
    <property type="entry name" value="Cyt_P450"/>
</dbReference>
<dbReference type="PRINTS" id="PR00463">
    <property type="entry name" value="EP450I"/>
</dbReference>
<dbReference type="CDD" id="cd11069">
    <property type="entry name" value="CYP_FUM15-like"/>
    <property type="match status" value="1"/>
</dbReference>
<evidence type="ECO:0000256" key="3">
    <source>
        <dbReference type="ARBA" id="ARBA00010617"/>
    </source>
</evidence>
<keyword evidence="11" id="KW-0472">Membrane</keyword>
<dbReference type="InterPro" id="IPR002401">
    <property type="entry name" value="Cyt_P450_E_grp-I"/>
</dbReference>
<keyword evidence="11" id="KW-1133">Transmembrane helix</keyword>
<protein>
    <submittedName>
        <fullName evidence="12">Cytochrome P450 monooxygenase</fullName>
    </submittedName>
</protein>
<accession>A0AA86IW27</accession>
<reference evidence="12" key="1">
    <citation type="submission" date="2023-03" db="EMBL/GenBank/DDBJ databases">
        <title>cytochrome P450 monooxygenase from Trametes versicolor.</title>
        <authorList>
            <person name="Ichinose H."/>
        </authorList>
    </citation>
    <scope>NUCLEOTIDE SEQUENCE</scope>
    <source>
        <strain evidence="12">NBRC 30340</strain>
    </source>
</reference>
<proteinExistence type="evidence at transcript level"/>
<dbReference type="PROSITE" id="PS00086">
    <property type="entry name" value="CYTOCHROME_P450"/>
    <property type="match status" value="1"/>
</dbReference>
<dbReference type="InterPro" id="IPR050121">
    <property type="entry name" value="Cytochrome_P450_monoxygenase"/>
</dbReference>
<evidence type="ECO:0000256" key="4">
    <source>
        <dbReference type="ARBA" id="ARBA00022617"/>
    </source>
</evidence>
<evidence type="ECO:0000256" key="1">
    <source>
        <dbReference type="ARBA" id="ARBA00001971"/>
    </source>
</evidence>
<evidence type="ECO:0000256" key="2">
    <source>
        <dbReference type="ARBA" id="ARBA00005179"/>
    </source>
</evidence>
<dbReference type="Pfam" id="PF00067">
    <property type="entry name" value="p450"/>
    <property type="match status" value="1"/>
</dbReference>
<sequence length="542" mass="60808">MDAPLYVPIALAASVFSLWLIFKRYLTKSPLDNLPGPPPTSFLFGHLPDISHRQSWREWEFIVDAYGPVTKLQGLLGLRVLHVADPKALHSILIKDAEHFPKKVEPATDTQVLIGPGLMATDGHQHRKQRKLVTPVFSVGHLRNMTHIIYGVTHKLQKVLETRVSTKDGSVIDINGWMARATLEMLGQAGLGHSFDDFTEDSIDSYGEALKMFFPVLARLPLLTVFVPKLSYVFPDWLINKMLRLMPGRDIRRMLEISDAMTRRSFELINDRKTALLQGDEVLAKQIGAGKDIMSLLLKANMTTSEAERHTDAELVAQMSTMLLGGMDTTANALSRILHVLSQKPDVQERLRAEIVEARADDDLAYDDIVKLPYLEAVCRETMRLYPPAEFVVRTARKDTTIPLFEPVRARDGSLMTEVPVPKDTMILGHLWGCNTNKAVWGDDAYEFKPERWLGELPKALDEARVPGVYSNLMTFSGGGRSCIGFKLSQVEMKIVLSVLLSAFKFDMSDKPITWNSSIVVYPTTGDVNTHPEMFLKLTKIA</sequence>
<dbReference type="GO" id="GO:0005506">
    <property type="term" value="F:iron ion binding"/>
    <property type="evidence" value="ECO:0007669"/>
    <property type="project" value="InterPro"/>
</dbReference>
<feature type="transmembrane region" description="Helical" evidence="11">
    <location>
        <begin position="6"/>
        <end position="22"/>
    </location>
</feature>
<evidence type="ECO:0000256" key="8">
    <source>
        <dbReference type="ARBA" id="ARBA00023033"/>
    </source>
</evidence>
<keyword evidence="7 9" id="KW-0408">Iron</keyword>
<dbReference type="PRINTS" id="PR00385">
    <property type="entry name" value="P450"/>
</dbReference>
<evidence type="ECO:0000256" key="9">
    <source>
        <dbReference type="PIRSR" id="PIRSR602401-1"/>
    </source>
</evidence>
<keyword evidence="5 9" id="KW-0479">Metal-binding</keyword>
<dbReference type="AlphaFoldDB" id="A0AA86IW27"/>
<dbReference type="GO" id="GO:0016705">
    <property type="term" value="F:oxidoreductase activity, acting on paired donors, with incorporation or reduction of molecular oxygen"/>
    <property type="evidence" value="ECO:0007669"/>
    <property type="project" value="InterPro"/>
</dbReference>
<dbReference type="InterPro" id="IPR017972">
    <property type="entry name" value="Cyt_P450_CS"/>
</dbReference>
<gene>
    <name evidence="12" type="primary">CYP5150L18</name>
</gene>
<organism evidence="12">
    <name type="scientific">Trametes versicolor</name>
    <name type="common">White-rot fungus</name>
    <name type="synonym">Coriolus versicolor</name>
    <dbReference type="NCBI Taxonomy" id="5325"/>
    <lineage>
        <taxon>Eukaryota</taxon>
        <taxon>Fungi</taxon>
        <taxon>Dikarya</taxon>
        <taxon>Basidiomycota</taxon>
        <taxon>Agaricomycotina</taxon>
        <taxon>Agaricomycetes</taxon>
        <taxon>Polyporales</taxon>
        <taxon>Polyporaceae</taxon>
        <taxon>Trametes</taxon>
    </lineage>
</organism>
<dbReference type="GO" id="GO:0020037">
    <property type="term" value="F:heme binding"/>
    <property type="evidence" value="ECO:0007669"/>
    <property type="project" value="InterPro"/>
</dbReference>
<comment type="similarity">
    <text evidence="3 10">Belongs to the cytochrome P450 family.</text>
</comment>
<dbReference type="EMBL" id="LC761747">
    <property type="protein sequence ID" value="BED42992.1"/>
    <property type="molecule type" value="mRNA"/>
</dbReference>
<comment type="cofactor">
    <cofactor evidence="1 9">
        <name>heme</name>
        <dbReference type="ChEBI" id="CHEBI:30413"/>
    </cofactor>
</comment>
<evidence type="ECO:0000313" key="12">
    <source>
        <dbReference type="EMBL" id="BED42992.1"/>
    </source>
</evidence>
<evidence type="ECO:0000256" key="11">
    <source>
        <dbReference type="SAM" id="Phobius"/>
    </source>
</evidence>
<keyword evidence="4 9" id="KW-0349">Heme</keyword>
<name>A0AA86IW27_TRAVE</name>
<dbReference type="SUPFAM" id="SSF48264">
    <property type="entry name" value="Cytochrome P450"/>
    <property type="match status" value="1"/>
</dbReference>
<dbReference type="PANTHER" id="PTHR24305:SF166">
    <property type="entry name" value="CYTOCHROME P450 12A4, MITOCHONDRIAL-RELATED"/>
    <property type="match status" value="1"/>
</dbReference>
<keyword evidence="8 10" id="KW-0503">Monooxygenase</keyword>
<keyword evidence="6 10" id="KW-0560">Oxidoreductase</keyword>
<comment type="pathway">
    <text evidence="2">Secondary metabolite biosynthesis.</text>
</comment>